<feature type="transmembrane region" description="Helical" evidence="12">
    <location>
        <begin position="112"/>
        <end position="136"/>
    </location>
</feature>
<name>A0AAW6TTG5_9BACT</name>
<feature type="transmembrane region" description="Helical" evidence="12">
    <location>
        <begin position="523"/>
        <end position="542"/>
    </location>
</feature>
<dbReference type="GO" id="GO:0006814">
    <property type="term" value="P:sodium ion transport"/>
    <property type="evidence" value="ECO:0007669"/>
    <property type="project" value="UniProtKB-KW"/>
</dbReference>
<evidence type="ECO:0000256" key="8">
    <source>
        <dbReference type="ARBA" id="ARBA00023065"/>
    </source>
</evidence>
<reference evidence="14" key="1">
    <citation type="submission" date="2023-05" db="EMBL/GenBank/DDBJ databases">
        <title>Anaerotaeda fermentans gen. nov., sp. nov., a novel anaerobic planctomycete of the new family within the order Sedimentisphaerales isolated from Taman Peninsula, Russia.</title>
        <authorList>
            <person name="Khomyakova M.A."/>
            <person name="Merkel A.Y."/>
            <person name="Slobodkin A.I."/>
        </authorList>
    </citation>
    <scope>NUCLEOTIDE SEQUENCE</scope>
    <source>
        <strain evidence="14">M17dextr</strain>
    </source>
</reference>
<keyword evidence="9 12" id="KW-0472">Membrane</keyword>
<feature type="transmembrane region" description="Helical" evidence="12">
    <location>
        <begin position="499"/>
        <end position="516"/>
    </location>
</feature>
<evidence type="ECO:0000256" key="10">
    <source>
        <dbReference type="ARBA" id="ARBA00023201"/>
    </source>
</evidence>
<feature type="transmembrane region" description="Helical" evidence="12">
    <location>
        <begin position="222"/>
        <end position="248"/>
    </location>
</feature>
<dbReference type="GO" id="GO:0005886">
    <property type="term" value="C:plasma membrane"/>
    <property type="evidence" value="ECO:0007669"/>
    <property type="project" value="UniProtKB-SubCell"/>
</dbReference>
<evidence type="ECO:0000256" key="3">
    <source>
        <dbReference type="ARBA" id="ARBA00022448"/>
    </source>
</evidence>
<feature type="chain" id="PRO_5043711904" evidence="13">
    <location>
        <begin position="23"/>
        <end position="588"/>
    </location>
</feature>
<dbReference type="InterPro" id="IPR038377">
    <property type="entry name" value="Na/Glc_symporter_sf"/>
</dbReference>
<feature type="transmembrane region" description="Helical" evidence="12">
    <location>
        <begin position="83"/>
        <end position="106"/>
    </location>
</feature>
<feature type="transmembrane region" description="Helical" evidence="12">
    <location>
        <begin position="417"/>
        <end position="437"/>
    </location>
</feature>
<evidence type="ECO:0000256" key="6">
    <source>
        <dbReference type="ARBA" id="ARBA00022989"/>
    </source>
</evidence>
<feature type="transmembrane region" description="Helical" evidence="12">
    <location>
        <begin position="308"/>
        <end position="333"/>
    </location>
</feature>
<evidence type="ECO:0000256" key="9">
    <source>
        <dbReference type="ARBA" id="ARBA00023136"/>
    </source>
</evidence>
<feature type="transmembrane region" description="Helical" evidence="12">
    <location>
        <begin position="41"/>
        <end position="62"/>
    </location>
</feature>
<comment type="subcellular location">
    <subcellularLocation>
        <location evidence="1">Cell membrane</location>
        <topology evidence="1">Multi-pass membrane protein</topology>
    </subcellularLocation>
</comment>
<dbReference type="Proteomes" id="UP001431776">
    <property type="component" value="Unassembled WGS sequence"/>
</dbReference>
<keyword evidence="8" id="KW-0406">Ion transport</keyword>
<evidence type="ECO:0000256" key="1">
    <source>
        <dbReference type="ARBA" id="ARBA00004651"/>
    </source>
</evidence>
<evidence type="ECO:0000256" key="11">
    <source>
        <dbReference type="RuleBase" id="RU362091"/>
    </source>
</evidence>
<evidence type="ECO:0000256" key="5">
    <source>
        <dbReference type="ARBA" id="ARBA00022692"/>
    </source>
</evidence>
<dbReference type="EMBL" id="JASCXX010000005">
    <property type="protein sequence ID" value="MDI6448592.1"/>
    <property type="molecule type" value="Genomic_DNA"/>
</dbReference>
<keyword evidence="4" id="KW-1003">Cell membrane</keyword>
<keyword evidence="7" id="KW-0915">Sodium</keyword>
<feature type="transmembrane region" description="Helical" evidence="12">
    <location>
        <begin position="554"/>
        <end position="574"/>
    </location>
</feature>
<dbReference type="PANTHER" id="PTHR42985">
    <property type="entry name" value="SODIUM-COUPLED MONOCARBOXYLATE TRANSPORTER"/>
    <property type="match status" value="1"/>
</dbReference>
<keyword evidence="3" id="KW-0813">Transport</keyword>
<keyword evidence="6 12" id="KW-1133">Transmembrane helix</keyword>
<evidence type="ECO:0000256" key="4">
    <source>
        <dbReference type="ARBA" id="ARBA00022475"/>
    </source>
</evidence>
<sequence length="588" mass="63242">MPRHKWLFLPVSLLVSAGSAGAAQIPSVGDALGEIARNFTAWDWAVIVVYLAFTTVLGGLLAGRQASMKDFFLGGRKLPWPAVCGSIIATELSAATFLIAPALVFSQGGDMTYIQLALGTIAARFVIGYLFIPVYYRREIYSPYEYMGDQLGPRVRQITTGLFMIGGILAQGARVYIAAKALQVITGTDTVTSIVIIGVVSIGWTIMGGITTVIWTDAVQCLLFTFGAIAALVFASSTIEGGLAAIVSEAHHAGKLRTIDLSFDPQKAFTLWCGVIGLGVLTLASHGTDQLMVQRMFTCRSATDARKAVVWSGLSQLLTYLLLFVGAAVYVYYQHVPLSPAEQVVVEDDSMKVFAVYIVGVMPPVLSGLLMAAIFAAAISTLDSLLAALSQSTIALLYKPYLNPTASDRQTVRASRVIVLIWGVLLTAFAIYCDVIARSYADLLQFALAMAAYTYGALLGVFLLAFLPIRRDDRGLMWGVPLSMLTVFALNWHQPIAQGIVVVASVILLVQAVRHLRSEPLKVVYVALAVALLLWIGLVPVGRGLDGTPVYFTLAWPWHFPIGTAVTLVLGWLVGNERSKGPVDGSRT</sequence>
<dbReference type="PANTHER" id="PTHR42985:SF47">
    <property type="entry name" value="INTEGRAL MEMBRANE TRANSPORT PROTEIN"/>
    <property type="match status" value="1"/>
</dbReference>
<protein>
    <submittedName>
        <fullName evidence="14">Sodium/solute symporter</fullName>
    </submittedName>
</protein>
<organism evidence="14 15">
    <name type="scientific">Anaerobaca lacustris</name>
    <dbReference type="NCBI Taxonomy" id="3044600"/>
    <lineage>
        <taxon>Bacteria</taxon>
        <taxon>Pseudomonadati</taxon>
        <taxon>Planctomycetota</taxon>
        <taxon>Phycisphaerae</taxon>
        <taxon>Sedimentisphaerales</taxon>
        <taxon>Anaerobacaceae</taxon>
        <taxon>Anaerobaca</taxon>
    </lineage>
</organism>
<evidence type="ECO:0000256" key="12">
    <source>
        <dbReference type="SAM" id="Phobius"/>
    </source>
</evidence>
<dbReference type="InterPro" id="IPR051163">
    <property type="entry name" value="Sodium:Solute_Symporter_SSF"/>
</dbReference>
<keyword evidence="15" id="KW-1185">Reference proteome</keyword>
<comment type="similarity">
    <text evidence="2 11">Belongs to the sodium:solute symporter (SSF) (TC 2.A.21) family.</text>
</comment>
<dbReference type="PROSITE" id="PS50283">
    <property type="entry name" value="NA_SOLUT_SYMP_3"/>
    <property type="match status" value="1"/>
</dbReference>
<keyword evidence="13" id="KW-0732">Signal</keyword>
<proteinExistence type="inferred from homology"/>
<dbReference type="AlphaFoldDB" id="A0AAW6TTG5"/>
<dbReference type="GO" id="GO:0015293">
    <property type="term" value="F:symporter activity"/>
    <property type="evidence" value="ECO:0007669"/>
    <property type="project" value="TreeGrafter"/>
</dbReference>
<feature type="transmembrane region" description="Helical" evidence="12">
    <location>
        <begin position="353"/>
        <end position="379"/>
    </location>
</feature>
<evidence type="ECO:0000313" key="15">
    <source>
        <dbReference type="Proteomes" id="UP001431776"/>
    </source>
</evidence>
<evidence type="ECO:0000313" key="14">
    <source>
        <dbReference type="EMBL" id="MDI6448592.1"/>
    </source>
</evidence>
<evidence type="ECO:0000256" key="7">
    <source>
        <dbReference type="ARBA" id="ARBA00023053"/>
    </source>
</evidence>
<gene>
    <name evidence="14" type="ORF">QJ522_06015</name>
</gene>
<feature type="transmembrane region" description="Helical" evidence="12">
    <location>
        <begin position="443"/>
        <end position="469"/>
    </location>
</feature>
<keyword evidence="5 12" id="KW-0812">Transmembrane</keyword>
<dbReference type="RefSeq" id="WP_349244003.1">
    <property type="nucleotide sequence ID" value="NZ_JASCXX010000005.1"/>
</dbReference>
<feature type="transmembrane region" description="Helical" evidence="12">
    <location>
        <begin position="157"/>
        <end position="179"/>
    </location>
</feature>
<evidence type="ECO:0000256" key="13">
    <source>
        <dbReference type="SAM" id="SignalP"/>
    </source>
</evidence>
<dbReference type="InterPro" id="IPR001734">
    <property type="entry name" value="Na/solute_symporter"/>
</dbReference>
<feature type="transmembrane region" description="Helical" evidence="12">
    <location>
        <begin position="268"/>
        <end position="287"/>
    </location>
</feature>
<comment type="caution">
    <text evidence="14">The sequence shown here is derived from an EMBL/GenBank/DDBJ whole genome shotgun (WGS) entry which is preliminary data.</text>
</comment>
<feature type="signal peptide" evidence="13">
    <location>
        <begin position="1"/>
        <end position="22"/>
    </location>
</feature>
<keyword evidence="10" id="KW-0739">Sodium transport</keyword>
<dbReference type="Pfam" id="PF00474">
    <property type="entry name" value="SSF"/>
    <property type="match status" value="1"/>
</dbReference>
<evidence type="ECO:0000256" key="2">
    <source>
        <dbReference type="ARBA" id="ARBA00006434"/>
    </source>
</evidence>
<dbReference type="Gene3D" id="1.20.1730.10">
    <property type="entry name" value="Sodium/glucose cotransporter"/>
    <property type="match status" value="1"/>
</dbReference>
<feature type="transmembrane region" description="Helical" evidence="12">
    <location>
        <begin position="476"/>
        <end position="493"/>
    </location>
</feature>
<dbReference type="NCBIfam" id="TIGR00813">
    <property type="entry name" value="sss"/>
    <property type="match status" value="1"/>
</dbReference>
<accession>A0AAW6TTG5</accession>
<feature type="transmembrane region" description="Helical" evidence="12">
    <location>
        <begin position="191"/>
        <end position="215"/>
    </location>
</feature>